<dbReference type="InterPro" id="IPR022572">
    <property type="entry name" value="DNA_rep/recomb_RecO_N"/>
</dbReference>
<dbReference type="InterPro" id="IPR012340">
    <property type="entry name" value="NA-bd_OB-fold"/>
</dbReference>
<dbReference type="Proteomes" id="UP000664417">
    <property type="component" value="Unassembled WGS sequence"/>
</dbReference>
<accession>A0A8J7QC05</accession>
<feature type="domain" description="DNA replication/recombination mediator RecO N-terminal" evidence="1">
    <location>
        <begin position="2"/>
        <end position="76"/>
    </location>
</feature>
<protein>
    <submittedName>
        <fullName evidence="2">Recombination protein O N-terminal domain-containing protein</fullName>
    </submittedName>
</protein>
<comment type="caution">
    <text evidence="2">The sequence shown here is derived from an EMBL/GenBank/DDBJ whole genome shotgun (WGS) entry which is preliminary data.</text>
</comment>
<sequence>MMQQKCQGFVVHHTRLSASRYIVHVFTEEEGQRALILRTSKKVTMVYLTPLCRVACELSGKQHQNLHQIREIRLLDHNFDVAGNYLGLSLMHHWGWLIHQSQPEGQEDARVTRLLIHLMDFLARRQKAGKLLPGMMPHLNAYLETWLLVFAGVFSRDPQSLQWLLQDLAENHGIRPAPWLPGDTDYTTQLFELKIEPFLDYALQWGALTRLHRALGDIWEHFLAKPIKTRANLVHQFNERRLL</sequence>
<dbReference type="AlphaFoldDB" id="A0A8J7QC05"/>
<keyword evidence="3" id="KW-1185">Reference proteome</keyword>
<evidence type="ECO:0000313" key="3">
    <source>
        <dbReference type="Proteomes" id="UP000664417"/>
    </source>
</evidence>
<gene>
    <name evidence="2" type="ORF">J3U88_22780</name>
</gene>
<reference evidence="2" key="1">
    <citation type="submission" date="2021-03" db="EMBL/GenBank/DDBJ databases">
        <authorList>
            <person name="Wang G."/>
        </authorList>
    </citation>
    <scope>NUCLEOTIDE SEQUENCE</scope>
    <source>
        <strain evidence="2">KCTC 12899</strain>
    </source>
</reference>
<dbReference type="SUPFAM" id="SSF50249">
    <property type="entry name" value="Nucleic acid-binding proteins"/>
    <property type="match status" value="1"/>
</dbReference>
<dbReference type="Pfam" id="PF11967">
    <property type="entry name" value="RecO_N"/>
    <property type="match status" value="1"/>
</dbReference>
<evidence type="ECO:0000259" key="1">
    <source>
        <dbReference type="Pfam" id="PF11967"/>
    </source>
</evidence>
<organism evidence="2 3">
    <name type="scientific">Acanthopleuribacter pedis</name>
    <dbReference type="NCBI Taxonomy" id="442870"/>
    <lineage>
        <taxon>Bacteria</taxon>
        <taxon>Pseudomonadati</taxon>
        <taxon>Acidobacteriota</taxon>
        <taxon>Holophagae</taxon>
        <taxon>Acanthopleuribacterales</taxon>
        <taxon>Acanthopleuribacteraceae</taxon>
        <taxon>Acanthopleuribacter</taxon>
    </lineage>
</organism>
<dbReference type="Gene3D" id="2.40.50.140">
    <property type="entry name" value="Nucleic acid-binding proteins"/>
    <property type="match status" value="1"/>
</dbReference>
<name>A0A8J7QC05_9BACT</name>
<proteinExistence type="predicted"/>
<dbReference type="EMBL" id="JAFREP010000023">
    <property type="protein sequence ID" value="MBO1321324.1"/>
    <property type="molecule type" value="Genomic_DNA"/>
</dbReference>
<evidence type="ECO:0000313" key="2">
    <source>
        <dbReference type="EMBL" id="MBO1321324.1"/>
    </source>
</evidence>